<dbReference type="AlphaFoldDB" id="A0A6C0AVL1"/>
<proteinExistence type="predicted"/>
<dbReference type="EMBL" id="MN738768">
    <property type="protein sequence ID" value="QHS83864.1"/>
    <property type="molecule type" value="Genomic_DNA"/>
</dbReference>
<name>A0A6C0AVL1_9ZZZZ</name>
<reference evidence="1" key="1">
    <citation type="journal article" date="2020" name="Nature">
        <title>Giant virus diversity and host interactions through global metagenomics.</title>
        <authorList>
            <person name="Schulz F."/>
            <person name="Roux S."/>
            <person name="Paez-Espino D."/>
            <person name="Jungbluth S."/>
            <person name="Walsh D.A."/>
            <person name="Denef V.J."/>
            <person name="McMahon K.D."/>
            <person name="Konstantinidis K.T."/>
            <person name="Eloe-Fadrosh E.A."/>
            <person name="Kyrpides N.C."/>
            <person name="Woyke T."/>
        </authorList>
    </citation>
    <scope>NUCLEOTIDE SEQUENCE</scope>
    <source>
        <strain evidence="1">GVMAG-S-ERX555961-36</strain>
    </source>
</reference>
<organism evidence="1">
    <name type="scientific">viral metagenome</name>
    <dbReference type="NCBI Taxonomy" id="1070528"/>
    <lineage>
        <taxon>unclassified sequences</taxon>
        <taxon>metagenomes</taxon>
        <taxon>organismal metagenomes</taxon>
    </lineage>
</organism>
<evidence type="ECO:0000313" key="1">
    <source>
        <dbReference type="EMBL" id="QHS83864.1"/>
    </source>
</evidence>
<protein>
    <submittedName>
        <fullName evidence="1">Uncharacterized protein</fullName>
    </submittedName>
</protein>
<accession>A0A6C0AVL1</accession>
<sequence length="156" mass="17592">MNNKDNCDILYKIEFDPARMCLDSNPNSARVPIPCIIISLKTSDNSEKSISAYDLGFSSVSPKNSEGKIEQVNKLDFNWSSFSWKYTPFYSLGAFTTNLEKGGKINAFTTDSNRFVVVNGEYQEVLVLNYDRNVSIDKMILVSDSCGTNYKVMSEF</sequence>